<dbReference type="Proteomes" id="UP000015106">
    <property type="component" value="Chromosome 2"/>
</dbReference>
<dbReference type="Gramene" id="TuG1812G0200002940.01.T01">
    <property type="protein sequence ID" value="TuG1812G0200002940.01.T01.cds422549"/>
    <property type="gene ID" value="TuG1812G0200002940.01"/>
</dbReference>
<evidence type="ECO:0000256" key="1">
    <source>
        <dbReference type="SAM" id="MobiDB-lite"/>
    </source>
</evidence>
<evidence type="ECO:0000313" key="3">
    <source>
        <dbReference type="Proteomes" id="UP000015106"/>
    </source>
</evidence>
<dbReference type="EnsemblPlants" id="TuG1812G0200002940.01.T01">
    <property type="protein sequence ID" value="TuG1812G0200002940.01.T01.cds422549"/>
    <property type="gene ID" value="TuG1812G0200002940.01"/>
</dbReference>
<keyword evidence="3" id="KW-1185">Reference proteome</keyword>
<name>A0A8R7THY7_TRIUA</name>
<reference evidence="2" key="2">
    <citation type="submission" date="2018-03" db="EMBL/GenBank/DDBJ databases">
        <title>The Triticum urartu genome reveals the dynamic nature of wheat genome evolution.</title>
        <authorList>
            <person name="Ling H."/>
            <person name="Ma B."/>
            <person name="Shi X."/>
            <person name="Liu H."/>
            <person name="Dong L."/>
            <person name="Sun H."/>
            <person name="Cao Y."/>
            <person name="Gao Q."/>
            <person name="Zheng S."/>
            <person name="Li Y."/>
            <person name="Yu Y."/>
            <person name="Du H."/>
            <person name="Qi M."/>
            <person name="Li Y."/>
            <person name="Yu H."/>
            <person name="Cui Y."/>
            <person name="Wang N."/>
            <person name="Chen C."/>
            <person name="Wu H."/>
            <person name="Zhao Y."/>
            <person name="Zhang J."/>
            <person name="Li Y."/>
            <person name="Zhou W."/>
            <person name="Zhang B."/>
            <person name="Hu W."/>
            <person name="Eijk M."/>
            <person name="Tang J."/>
            <person name="Witsenboer H."/>
            <person name="Zhao S."/>
            <person name="Li Z."/>
            <person name="Zhang A."/>
            <person name="Wang D."/>
            <person name="Liang C."/>
        </authorList>
    </citation>
    <scope>NUCLEOTIDE SEQUENCE [LARGE SCALE GENOMIC DNA]</scope>
    <source>
        <strain evidence="2">cv. G1812</strain>
    </source>
</reference>
<reference evidence="3" key="1">
    <citation type="journal article" date="2013" name="Nature">
        <title>Draft genome of the wheat A-genome progenitor Triticum urartu.</title>
        <authorList>
            <person name="Ling H.Q."/>
            <person name="Zhao S."/>
            <person name="Liu D."/>
            <person name="Wang J."/>
            <person name="Sun H."/>
            <person name="Zhang C."/>
            <person name="Fan H."/>
            <person name="Li D."/>
            <person name="Dong L."/>
            <person name="Tao Y."/>
            <person name="Gao C."/>
            <person name="Wu H."/>
            <person name="Li Y."/>
            <person name="Cui Y."/>
            <person name="Guo X."/>
            <person name="Zheng S."/>
            <person name="Wang B."/>
            <person name="Yu K."/>
            <person name="Liang Q."/>
            <person name="Yang W."/>
            <person name="Lou X."/>
            <person name="Chen J."/>
            <person name="Feng M."/>
            <person name="Jian J."/>
            <person name="Zhang X."/>
            <person name="Luo G."/>
            <person name="Jiang Y."/>
            <person name="Liu J."/>
            <person name="Wang Z."/>
            <person name="Sha Y."/>
            <person name="Zhang B."/>
            <person name="Wu H."/>
            <person name="Tang D."/>
            <person name="Shen Q."/>
            <person name="Xue P."/>
            <person name="Zou S."/>
            <person name="Wang X."/>
            <person name="Liu X."/>
            <person name="Wang F."/>
            <person name="Yang Y."/>
            <person name="An X."/>
            <person name="Dong Z."/>
            <person name="Zhang K."/>
            <person name="Zhang X."/>
            <person name="Luo M.C."/>
            <person name="Dvorak J."/>
            <person name="Tong Y."/>
            <person name="Wang J."/>
            <person name="Yang H."/>
            <person name="Li Z."/>
            <person name="Wang D."/>
            <person name="Zhang A."/>
            <person name="Wang J."/>
        </authorList>
    </citation>
    <scope>NUCLEOTIDE SEQUENCE</scope>
    <source>
        <strain evidence="3">cv. G1812</strain>
    </source>
</reference>
<proteinExistence type="predicted"/>
<protein>
    <submittedName>
        <fullName evidence="2">Uncharacterized protein</fullName>
    </submittedName>
</protein>
<reference evidence="2" key="3">
    <citation type="submission" date="2022-06" db="UniProtKB">
        <authorList>
            <consortium name="EnsemblPlants"/>
        </authorList>
    </citation>
    <scope>IDENTIFICATION</scope>
</reference>
<accession>A0A8R7THY7</accession>
<feature type="region of interest" description="Disordered" evidence="1">
    <location>
        <begin position="16"/>
        <end position="54"/>
    </location>
</feature>
<organism evidence="2 3">
    <name type="scientific">Triticum urartu</name>
    <name type="common">Red wild einkorn</name>
    <name type="synonym">Crithodium urartu</name>
    <dbReference type="NCBI Taxonomy" id="4572"/>
    <lineage>
        <taxon>Eukaryota</taxon>
        <taxon>Viridiplantae</taxon>
        <taxon>Streptophyta</taxon>
        <taxon>Embryophyta</taxon>
        <taxon>Tracheophyta</taxon>
        <taxon>Spermatophyta</taxon>
        <taxon>Magnoliopsida</taxon>
        <taxon>Liliopsida</taxon>
        <taxon>Poales</taxon>
        <taxon>Poaceae</taxon>
        <taxon>BOP clade</taxon>
        <taxon>Pooideae</taxon>
        <taxon>Triticodae</taxon>
        <taxon>Triticeae</taxon>
        <taxon>Triticinae</taxon>
        <taxon>Triticum</taxon>
    </lineage>
</organism>
<evidence type="ECO:0000313" key="2">
    <source>
        <dbReference type="EnsemblPlants" id="TuG1812G0200002940.01.T01.cds422549"/>
    </source>
</evidence>
<dbReference type="AlphaFoldDB" id="A0A8R7THY7"/>
<sequence>MPCMLGLVHIRPSDHSCVAPRGEHGHVSDGNGGRPRRRRPGTQRRQSAHQLRGRRRCRGRLLRRLGEEHRQATAPVWALLAGVAQARHQRRCARHRHVHARAVAALRGVAVHGDQVVQRREGLARGHDVLVSVLAAAAGVRPRSRHGHQGRGGAVVGGGEGQGRGVGVLVAPGELAREERVAGHDLVDVVAGDVEVGDGVESPELDGGDVVRLRGLLLGACNHARPSLKRTTYTQLLHNAHACKNNWIWNDLKSGQL</sequence>